<protein>
    <submittedName>
        <fullName evidence="1">Azurin</fullName>
    </submittedName>
</protein>
<dbReference type="Gene3D" id="2.60.40.420">
    <property type="entry name" value="Cupredoxins - blue copper proteins"/>
    <property type="match status" value="1"/>
</dbReference>
<dbReference type="AlphaFoldDB" id="A0A379KE32"/>
<organism evidence="1 2">
    <name type="scientific">Pseudomonas putida</name>
    <name type="common">Arthrobacter siderocapsulatus</name>
    <dbReference type="NCBI Taxonomy" id="303"/>
    <lineage>
        <taxon>Bacteria</taxon>
        <taxon>Pseudomonadati</taxon>
        <taxon>Pseudomonadota</taxon>
        <taxon>Gammaproteobacteria</taxon>
        <taxon>Pseudomonadales</taxon>
        <taxon>Pseudomonadaceae</taxon>
        <taxon>Pseudomonas</taxon>
    </lineage>
</organism>
<gene>
    <name evidence="1" type="primary">azu</name>
    <name evidence="1" type="ORF">NCTC7914_00237</name>
</gene>
<accession>A0A379KE32</accession>
<reference evidence="1 2" key="1">
    <citation type="submission" date="2018-06" db="EMBL/GenBank/DDBJ databases">
        <authorList>
            <consortium name="Pathogen Informatics"/>
            <person name="Doyle S."/>
        </authorList>
    </citation>
    <scope>NUCLEOTIDE SEQUENCE [LARGE SCALE GENOMIC DNA]</scope>
    <source>
        <strain evidence="1 2">NCTC7914</strain>
    </source>
</reference>
<dbReference type="EMBL" id="UGUY01000001">
    <property type="protein sequence ID" value="SUD66205.1"/>
    <property type="molecule type" value="Genomic_DNA"/>
</dbReference>
<dbReference type="SUPFAM" id="SSF49503">
    <property type="entry name" value="Cupredoxins"/>
    <property type="match status" value="1"/>
</dbReference>
<proteinExistence type="predicted"/>
<evidence type="ECO:0000313" key="2">
    <source>
        <dbReference type="Proteomes" id="UP000254602"/>
    </source>
</evidence>
<evidence type="ECO:0000313" key="1">
    <source>
        <dbReference type="EMBL" id="SUD66205.1"/>
    </source>
</evidence>
<dbReference type="InterPro" id="IPR008972">
    <property type="entry name" value="Cupredoxin"/>
</dbReference>
<sequence length="55" mass="6029">MRNAIILGMLVSTGTVANDCQIVVTSNDQMQFSTKQISIPKSCTQYAITLKHISK</sequence>
<dbReference type="Proteomes" id="UP000254602">
    <property type="component" value="Unassembled WGS sequence"/>
</dbReference>
<name>A0A379KE32_PSEPU</name>